<feature type="transmembrane region" description="Helical" evidence="10">
    <location>
        <begin position="242"/>
        <end position="258"/>
    </location>
</feature>
<evidence type="ECO:0000256" key="7">
    <source>
        <dbReference type="ARBA" id="ARBA00023136"/>
    </source>
</evidence>
<feature type="transmembrane region" description="Helical" evidence="10">
    <location>
        <begin position="175"/>
        <end position="194"/>
    </location>
</feature>
<dbReference type="CDD" id="cd01840">
    <property type="entry name" value="SGNH_hydrolase_yrhL_like"/>
    <property type="match status" value="1"/>
</dbReference>
<feature type="transmembrane region" description="Helical" evidence="10">
    <location>
        <begin position="270"/>
        <end position="291"/>
    </location>
</feature>
<feature type="domain" description="Acyltransferase 3" evidence="11">
    <location>
        <begin position="14"/>
        <end position="346"/>
    </location>
</feature>
<evidence type="ECO:0000259" key="11">
    <source>
        <dbReference type="Pfam" id="PF01757"/>
    </source>
</evidence>
<comment type="subcellular location">
    <subcellularLocation>
        <location evidence="1">Cell membrane</location>
        <topology evidence="1">Multi-pass membrane protein</topology>
    </subcellularLocation>
</comment>
<proteinExistence type="inferred from homology"/>
<dbReference type="InterPro" id="IPR050879">
    <property type="entry name" value="Acyltransferase_3"/>
</dbReference>
<evidence type="ECO:0000256" key="8">
    <source>
        <dbReference type="ARBA" id="ARBA00023315"/>
    </source>
</evidence>
<feature type="transmembrane region" description="Helical" evidence="10">
    <location>
        <begin position="384"/>
        <end position="405"/>
    </location>
</feature>
<dbReference type="GO" id="GO:0009103">
    <property type="term" value="P:lipopolysaccharide biosynthetic process"/>
    <property type="evidence" value="ECO:0007669"/>
    <property type="project" value="TreeGrafter"/>
</dbReference>
<protein>
    <submittedName>
        <fullName evidence="12">Acetyltransferase</fullName>
    </submittedName>
</protein>
<evidence type="ECO:0000256" key="5">
    <source>
        <dbReference type="ARBA" id="ARBA00022692"/>
    </source>
</evidence>
<keyword evidence="8" id="KW-0012">Acyltransferase</keyword>
<evidence type="ECO:0000256" key="3">
    <source>
        <dbReference type="ARBA" id="ARBA00022475"/>
    </source>
</evidence>
<evidence type="ECO:0000256" key="6">
    <source>
        <dbReference type="ARBA" id="ARBA00022989"/>
    </source>
</evidence>
<gene>
    <name evidence="12" type="ORF">EI981_20125</name>
</gene>
<dbReference type="EMBL" id="CP034346">
    <property type="protein sequence ID" value="AZS16533.1"/>
    <property type="molecule type" value="Genomic_DNA"/>
</dbReference>
<feature type="region of interest" description="Disordered" evidence="9">
    <location>
        <begin position="422"/>
        <end position="526"/>
    </location>
</feature>
<evidence type="ECO:0000256" key="9">
    <source>
        <dbReference type="SAM" id="MobiDB-lite"/>
    </source>
</evidence>
<evidence type="ECO:0000313" key="13">
    <source>
        <dbReference type="Proteomes" id="UP000270678"/>
    </source>
</evidence>
<evidence type="ECO:0000256" key="1">
    <source>
        <dbReference type="ARBA" id="ARBA00004651"/>
    </source>
</evidence>
<organism evidence="12 13">
    <name type="scientific">Paenibacillus lutimineralis</name>
    <dbReference type="NCBI Taxonomy" id="2707005"/>
    <lineage>
        <taxon>Bacteria</taxon>
        <taxon>Bacillati</taxon>
        <taxon>Bacillota</taxon>
        <taxon>Bacilli</taxon>
        <taxon>Bacillales</taxon>
        <taxon>Paenibacillaceae</taxon>
        <taxon>Paenibacillus</taxon>
    </lineage>
</organism>
<evidence type="ECO:0000256" key="10">
    <source>
        <dbReference type="SAM" id="Phobius"/>
    </source>
</evidence>
<feature type="transmembrane region" description="Helical" evidence="10">
    <location>
        <begin position="38"/>
        <end position="60"/>
    </location>
</feature>
<accession>A0A3S9V1W0</accession>
<feature type="transmembrane region" description="Helical" evidence="10">
    <location>
        <begin position="12"/>
        <end position="32"/>
    </location>
</feature>
<dbReference type="KEGG" id="plut:EI981_20125"/>
<feature type="compositionally biased region" description="Basic and acidic residues" evidence="9">
    <location>
        <begin position="480"/>
        <end position="490"/>
    </location>
</feature>
<dbReference type="InterPro" id="IPR036514">
    <property type="entry name" value="SGNH_hydro_sf"/>
</dbReference>
<evidence type="ECO:0000313" key="12">
    <source>
        <dbReference type="EMBL" id="AZS16533.1"/>
    </source>
</evidence>
<keyword evidence="3" id="KW-1003">Cell membrane</keyword>
<evidence type="ECO:0000256" key="4">
    <source>
        <dbReference type="ARBA" id="ARBA00022679"/>
    </source>
</evidence>
<name>A0A3S9V1W0_9BACL</name>
<dbReference type="GO" id="GO:0016747">
    <property type="term" value="F:acyltransferase activity, transferring groups other than amino-acyl groups"/>
    <property type="evidence" value="ECO:0007669"/>
    <property type="project" value="InterPro"/>
</dbReference>
<feature type="compositionally biased region" description="Polar residues" evidence="9">
    <location>
        <begin position="469"/>
        <end position="479"/>
    </location>
</feature>
<dbReference type="PANTHER" id="PTHR23028">
    <property type="entry name" value="ACETYLTRANSFERASE"/>
    <property type="match status" value="1"/>
</dbReference>
<dbReference type="Proteomes" id="UP000270678">
    <property type="component" value="Chromosome"/>
</dbReference>
<feature type="transmembrane region" description="Helical" evidence="10">
    <location>
        <begin position="142"/>
        <end position="163"/>
    </location>
</feature>
<keyword evidence="13" id="KW-1185">Reference proteome</keyword>
<dbReference type="InterPro" id="IPR002656">
    <property type="entry name" value="Acyl_transf_3_dom"/>
</dbReference>
<feature type="transmembrane region" description="Helical" evidence="10">
    <location>
        <begin position="210"/>
        <end position="230"/>
    </location>
</feature>
<comment type="similarity">
    <text evidence="2">Belongs to the acyltransferase 3 family.</text>
</comment>
<dbReference type="Pfam" id="PF01757">
    <property type="entry name" value="Acyl_transf_3"/>
    <property type="match status" value="1"/>
</dbReference>
<keyword evidence="5 10" id="KW-0812">Transmembrane</keyword>
<dbReference type="PANTHER" id="PTHR23028:SF53">
    <property type="entry name" value="ACYL_TRANSF_3 DOMAIN-CONTAINING PROTEIN"/>
    <property type="match status" value="1"/>
</dbReference>
<sequence length="680" mass="75515">MPTPLANGKSHYIAGLDGLRALAIIAVIAYHLDISQISGGFLGVDIFFVLSGYLVTNLLIERRRDRHRLDLSRFWVRRFRRLFPALIVMLMVVVAWATLFDRSMLQSLRGDVGSAMVYANNWRLIFHQVSYFEQYSTPAPLIHLWSLSVEGQFYIIWPLLLTLGLRFTPKRIQMVLITLSLALASMLTMILLYQPGSDPSRVYYGTDTRVFALLIGATMALMLPSQGIITNPSRRTRLTFEWIGWLGLAAIVTLLLQANEFDDFLYRGGFMLVAISTAMVIIALIHPFTWVSKLFSLKPLRWIGMRSYGIYLWHYPIIVLSRPSVNTGAYNWKLALIQVTASVILASMSYKYVEEPIRRGQLSTTLKQIKKFPWKLRQLSVKQWTISSLSAIIIILFVSGMILHVPATASTAGEVVSVPALAQPDPKQGTDQPLPPKKPNNGDSEASLGTDGKQISPGKRSNRDGDSAAANTDPGSDDQSSGHKPEDMTTKQEPGLSATLPNDSKESGKDSQTPKPVKSSKSDWGNVTAIGDSVMLDGKPYLEELLPGIKVDAEIGRQMSSGSKLLTQLQRRRKLGDTVIIGLGTNGVFNKKQLESGLGSLRNVKHIVLINTRVPRKWESQVNKLLADISSKSPDITLVNWYDASENHDEYFAKDGVHLTKEGSQAHARLIANTLSSIEK</sequence>
<evidence type="ECO:0000256" key="2">
    <source>
        <dbReference type="ARBA" id="ARBA00007400"/>
    </source>
</evidence>
<keyword evidence="7 10" id="KW-0472">Membrane</keyword>
<dbReference type="Gene3D" id="3.40.50.1110">
    <property type="entry name" value="SGNH hydrolase"/>
    <property type="match status" value="1"/>
</dbReference>
<dbReference type="GO" id="GO:0005886">
    <property type="term" value="C:plasma membrane"/>
    <property type="evidence" value="ECO:0007669"/>
    <property type="project" value="UniProtKB-SubCell"/>
</dbReference>
<keyword evidence="4 12" id="KW-0808">Transferase</keyword>
<dbReference type="RefSeq" id="WP_127001226.1">
    <property type="nucleotide sequence ID" value="NZ_CP034346.1"/>
</dbReference>
<dbReference type="SUPFAM" id="SSF52266">
    <property type="entry name" value="SGNH hydrolase"/>
    <property type="match status" value="1"/>
</dbReference>
<keyword evidence="6 10" id="KW-1133">Transmembrane helix</keyword>
<reference evidence="13" key="1">
    <citation type="submission" date="2018-12" db="EMBL/GenBank/DDBJ databases">
        <title>Complete genome sequence of Paenibacillus sp. MBLB1234.</title>
        <authorList>
            <person name="Nam Y.-D."/>
            <person name="Kang J."/>
            <person name="Chung W.-H."/>
            <person name="Park Y.S."/>
        </authorList>
    </citation>
    <scope>NUCLEOTIDE SEQUENCE [LARGE SCALE GENOMIC DNA]</scope>
    <source>
        <strain evidence="13">MBLB1234</strain>
    </source>
</reference>
<dbReference type="OrthoDB" id="9796461at2"/>
<feature type="transmembrane region" description="Helical" evidence="10">
    <location>
        <begin position="81"/>
        <end position="99"/>
    </location>
</feature>
<dbReference type="AlphaFoldDB" id="A0A3S9V1W0"/>